<dbReference type="PROSITE" id="PS50109">
    <property type="entry name" value="HIS_KIN"/>
    <property type="match status" value="1"/>
</dbReference>
<evidence type="ECO:0000259" key="19">
    <source>
        <dbReference type="PROSITE" id="PS50110"/>
    </source>
</evidence>
<evidence type="ECO:0000256" key="5">
    <source>
        <dbReference type="ARBA" id="ARBA00022679"/>
    </source>
</evidence>
<dbReference type="InterPro" id="IPR011006">
    <property type="entry name" value="CheY-like_superfamily"/>
</dbReference>
<accession>A0A8J6N181</accession>
<evidence type="ECO:0000256" key="8">
    <source>
        <dbReference type="ARBA" id="ARBA00022840"/>
    </source>
</evidence>
<evidence type="ECO:0000256" key="3">
    <source>
        <dbReference type="ARBA" id="ARBA00012438"/>
    </source>
</evidence>
<dbReference type="CDD" id="cd16922">
    <property type="entry name" value="HATPase_EvgS-ArcB-TorS-like"/>
    <property type="match status" value="1"/>
</dbReference>
<keyword evidence="11" id="KW-0238">DNA-binding</keyword>
<dbReference type="FunFam" id="1.10.287.130:FF:000038">
    <property type="entry name" value="Sensory transduction histidine kinase"/>
    <property type="match status" value="1"/>
</dbReference>
<dbReference type="InterPro" id="IPR003661">
    <property type="entry name" value="HisK_dim/P_dom"/>
</dbReference>
<gene>
    <name evidence="21" type="ORF">H8E19_13690</name>
</gene>
<name>A0A8J6N181_9DELT</name>
<dbReference type="Proteomes" id="UP000650524">
    <property type="component" value="Unassembled WGS sequence"/>
</dbReference>
<dbReference type="AlphaFoldDB" id="A0A8J6N181"/>
<dbReference type="Gene3D" id="3.40.50.2300">
    <property type="match status" value="3"/>
</dbReference>
<dbReference type="SUPFAM" id="SSF55785">
    <property type="entry name" value="PYP-like sensor domain (PAS domain)"/>
    <property type="match status" value="1"/>
</dbReference>
<dbReference type="InterPro" id="IPR005467">
    <property type="entry name" value="His_kinase_dom"/>
</dbReference>
<evidence type="ECO:0000256" key="7">
    <source>
        <dbReference type="ARBA" id="ARBA00022777"/>
    </source>
</evidence>
<dbReference type="Pfam" id="PF00072">
    <property type="entry name" value="Response_reg"/>
    <property type="match status" value="3"/>
</dbReference>
<dbReference type="SMART" id="SM00091">
    <property type="entry name" value="PAS"/>
    <property type="match status" value="1"/>
</dbReference>
<keyword evidence="6" id="KW-0547">Nucleotide-binding</keyword>
<dbReference type="SMART" id="SM00388">
    <property type="entry name" value="HisKA"/>
    <property type="match status" value="1"/>
</dbReference>
<dbReference type="InterPro" id="IPR000014">
    <property type="entry name" value="PAS"/>
</dbReference>
<dbReference type="InterPro" id="IPR035965">
    <property type="entry name" value="PAS-like_dom_sf"/>
</dbReference>
<dbReference type="InterPro" id="IPR004358">
    <property type="entry name" value="Sig_transdc_His_kin-like_C"/>
</dbReference>
<dbReference type="SMART" id="SM00448">
    <property type="entry name" value="REC"/>
    <property type="match status" value="3"/>
</dbReference>
<dbReference type="CDD" id="cd17574">
    <property type="entry name" value="REC_OmpR"/>
    <property type="match status" value="1"/>
</dbReference>
<dbReference type="InterPro" id="IPR036890">
    <property type="entry name" value="HATPase_C_sf"/>
</dbReference>
<dbReference type="Pfam" id="PF00989">
    <property type="entry name" value="PAS"/>
    <property type="match status" value="1"/>
</dbReference>
<dbReference type="InterPro" id="IPR001789">
    <property type="entry name" value="Sig_transdc_resp-reg_receiver"/>
</dbReference>
<dbReference type="PROSITE" id="PS50110">
    <property type="entry name" value="RESPONSE_REGULATORY"/>
    <property type="match status" value="3"/>
</dbReference>
<evidence type="ECO:0000256" key="15">
    <source>
        <dbReference type="PROSITE-ProRule" id="PRU00169"/>
    </source>
</evidence>
<proteinExistence type="predicted"/>
<dbReference type="Gene3D" id="1.10.287.130">
    <property type="match status" value="1"/>
</dbReference>
<dbReference type="EMBL" id="JACNJD010000283">
    <property type="protein sequence ID" value="MBC8178453.1"/>
    <property type="molecule type" value="Genomic_DNA"/>
</dbReference>
<dbReference type="InterPro" id="IPR013767">
    <property type="entry name" value="PAS_fold"/>
</dbReference>
<evidence type="ECO:0000256" key="4">
    <source>
        <dbReference type="ARBA" id="ARBA00022553"/>
    </source>
</evidence>
<evidence type="ECO:0000256" key="14">
    <source>
        <dbReference type="ARBA" id="ARBA00023306"/>
    </source>
</evidence>
<evidence type="ECO:0000256" key="9">
    <source>
        <dbReference type="ARBA" id="ARBA00023012"/>
    </source>
</evidence>
<dbReference type="Pfam" id="PF00512">
    <property type="entry name" value="HisKA"/>
    <property type="match status" value="1"/>
</dbReference>
<dbReference type="EC" id="2.7.13.3" evidence="3"/>
<evidence type="ECO:0000256" key="2">
    <source>
        <dbReference type="ARBA" id="ARBA00004370"/>
    </source>
</evidence>
<feature type="domain" description="Response regulatory" evidence="19">
    <location>
        <begin position="661"/>
        <end position="774"/>
    </location>
</feature>
<keyword evidence="7" id="KW-0418">Kinase</keyword>
<reference evidence="21 22" key="1">
    <citation type="submission" date="2020-08" db="EMBL/GenBank/DDBJ databases">
        <title>Bridging the membrane lipid divide: bacteria of the FCB group superphylum have the potential to synthesize archaeal ether lipids.</title>
        <authorList>
            <person name="Villanueva L."/>
            <person name="Von Meijenfeldt F.A.B."/>
            <person name="Westbye A.B."/>
            <person name="Yadav S."/>
            <person name="Hopmans E.C."/>
            <person name="Dutilh B.E."/>
            <person name="Sinninghe Damste J.S."/>
        </authorList>
    </citation>
    <scope>NUCLEOTIDE SEQUENCE [LARGE SCALE GENOMIC DNA]</scope>
    <source>
        <strain evidence="21">NIOZ-UU27</strain>
    </source>
</reference>
<dbReference type="PANTHER" id="PTHR43047">
    <property type="entry name" value="TWO-COMPONENT HISTIDINE PROTEIN KINASE"/>
    <property type="match status" value="1"/>
</dbReference>
<feature type="domain" description="Response regulatory" evidence="19">
    <location>
        <begin position="785"/>
        <end position="901"/>
    </location>
</feature>
<keyword evidence="16" id="KW-0175">Coiled coil</keyword>
<feature type="domain" description="Histidine kinase" evidence="18">
    <location>
        <begin position="375"/>
        <end position="624"/>
    </location>
</feature>
<dbReference type="SUPFAM" id="SSF52172">
    <property type="entry name" value="CheY-like"/>
    <property type="match status" value="3"/>
</dbReference>
<evidence type="ECO:0000256" key="16">
    <source>
        <dbReference type="SAM" id="Coils"/>
    </source>
</evidence>
<dbReference type="GO" id="GO:0000155">
    <property type="term" value="F:phosphorelay sensor kinase activity"/>
    <property type="evidence" value="ECO:0007669"/>
    <property type="project" value="InterPro"/>
</dbReference>
<dbReference type="SUPFAM" id="SSF55874">
    <property type="entry name" value="ATPase domain of HSP90 chaperone/DNA topoisomerase II/histidine kinase"/>
    <property type="match status" value="1"/>
</dbReference>
<keyword evidence="9" id="KW-0902">Two-component regulatory system</keyword>
<keyword evidence="13" id="KW-0804">Transcription</keyword>
<dbReference type="GO" id="GO:0005886">
    <property type="term" value="C:plasma membrane"/>
    <property type="evidence" value="ECO:0007669"/>
    <property type="project" value="TreeGrafter"/>
</dbReference>
<protein>
    <recommendedName>
        <fullName evidence="3">histidine kinase</fullName>
        <ecNumber evidence="3">2.7.13.3</ecNumber>
    </recommendedName>
</protein>
<dbReference type="FunFam" id="3.30.565.10:FF:000010">
    <property type="entry name" value="Sensor histidine kinase RcsC"/>
    <property type="match status" value="1"/>
</dbReference>
<dbReference type="SMART" id="SM00387">
    <property type="entry name" value="HATPase_c"/>
    <property type="match status" value="1"/>
</dbReference>
<dbReference type="GO" id="GO:0003677">
    <property type="term" value="F:DNA binding"/>
    <property type="evidence" value="ECO:0007669"/>
    <property type="project" value="UniProtKB-KW"/>
</dbReference>
<dbReference type="PRINTS" id="PR00344">
    <property type="entry name" value="BCTRLSENSOR"/>
</dbReference>
<feature type="region of interest" description="Disordered" evidence="17">
    <location>
        <begin position="633"/>
        <end position="655"/>
    </location>
</feature>
<feature type="modified residue" description="4-aspartylphosphate" evidence="15">
    <location>
        <position position="834"/>
    </location>
</feature>
<keyword evidence="10" id="KW-0805">Transcription regulation</keyword>
<keyword evidence="12" id="KW-0472">Membrane</keyword>
<evidence type="ECO:0000256" key="11">
    <source>
        <dbReference type="ARBA" id="ARBA00023125"/>
    </source>
</evidence>
<evidence type="ECO:0000256" key="1">
    <source>
        <dbReference type="ARBA" id="ARBA00000085"/>
    </source>
</evidence>
<evidence type="ECO:0000256" key="17">
    <source>
        <dbReference type="SAM" id="MobiDB-lite"/>
    </source>
</evidence>
<dbReference type="GO" id="GO:0005524">
    <property type="term" value="F:ATP binding"/>
    <property type="evidence" value="ECO:0007669"/>
    <property type="project" value="UniProtKB-KW"/>
</dbReference>
<dbReference type="CDD" id="cd00082">
    <property type="entry name" value="HisKA"/>
    <property type="match status" value="1"/>
</dbReference>
<dbReference type="Pfam" id="PF02518">
    <property type="entry name" value="HATPase_c"/>
    <property type="match status" value="1"/>
</dbReference>
<comment type="subcellular location">
    <subcellularLocation>
        <location evidence="2">Membrane</location>
    </subcellularLocation>
</comment>
<feature type="modified residue" description="4-aspartylphosphate" evidence="15">
    <location>
        <position position="710"/>
    </location>
</feature>
<dbReference type="InterPro" id="IPR003594">
    <property type="entry name" value="HATPase_dom"/>
</dbReference>
<keyword evidence="8" id="KW-0067">ATP-binding</keyword>
<dbReference type="CDD" id="cd00130">
    <property type="entry name" value="PAS"/>
    <property type="match status" value="1"/>
</dbReference>
<dbReference type="PROSITE" id="PS50112">
    <property type="entry name" value="PAS"/>
    <property type="match status" value="1"/>
</dbReference>
<sequence>MAAKILIVEDSPTQAVLLRVFLEENGYRVRVAVDGKKGLDAVGEDKPDLIISDIKMSVMDGFEMCQAIKTEEHLKDIPVVLLTSLSDSRDVIRGLEVGADYYLTKPYSEEHLLSKVRSILEVPLSQKKVEAEEGLEIAFEGKSHVIHSTRVQMLTLLLSTYENAVQKNRDLVEAQHDLERLNERLEKNMYELQASEERFKTIVKTVPDIIYRLDPDGNIIFVNDAVNILGYDPKELLGLHFSTLILPADLESVSSSDVLPKFSNKITGDEAAPKLFDERRTGERITLGLEVRLAHRGRKGVAVGLLGVIGEEQMVCEVNSSGLYAINPNAEDKIFIGTVGVIRDITVRKQAEKELRKAKIAAEAATRSKASFLANMSHELRTPLNSIIGFSEVLEDQTFGALNEKQRKYIVNILFSSSHLLQLINDILDLSKVEAGKMELEPSKVEIKTLLETSLMMIKERAMNHQITLDLDFSEDLPSDFEISADERKLKQIMFNLLSNAIKFTPDGGGVRVSVELIADSGMRNADFSSSSNSAIRNPQSEIEGSAIEISVADTGIGINPEDQARVFHEFEQLDSSYDRKFEGTGLGLGLTRKLVELHGGRIWVESEGEGKGSTFKFVIPLGDKVAGLEGRASAGPVQAKDLEPPKPAPSRSHLGDSRPLVLVVEDDHQASELICLYLDEGGYATAQAFDGDQAIQMARDLKPYAIALDIILPGKDGWQVLAALKSLPETENIPTVITSVVDNRPFGLNLGAMGYLIKPVQKNKIIEVLHNLAVRADKEVKALTVLIVDDDPQIVEMMSNVLQEEGFNVLEAYGGKQGIDLAFKEHPDVMILDLMMPQVNGLEVLRQLRANTGMADFPILIFTSKDLTEEDRQELEGHVQVIASKSSSGKEDLLKELKKVRSETWHKKIS</sequence>
<dbReference type="NCBIfam" id="TIGR00229">
    <property type="entry name" value="sensory_box"/>
    <property type="match status" value="1"/>
</dbReference>
<feature type="domain" description="Response regulatory" evidence="19">
    <location>
        <begin position="4"/>
        <end position="120"/>
    </location>
</feature>
<comment type="caution">
    <text evidence="21">The sequence shown here is derived from an EMBL/GenBank/DDBJ whole genome shotgun (WGS) entry which is preliminary data.</text>
</comment>
<evidence type="ECO:0000313" key="22">
    <source>
        <dbReference type="Proteomes" id="UP000650524"/>
    </source>
</evidence>
<keyword evidence="14" id="KW-0131">Cell cycle</keyword>
<evidence type="ECO:0000259" key="18">
    <source>
        <dbReference type="PROSITE" id="PS50109"/>
    </source>
</evidence>
<dbReference type="Gene3D" id="3.30.450.20">
    <property type="entry name" value="PAS domain"/>
    <property type="match status" value="1"/>
</dbReference>
<feature type="domain" description="PAS" evidence="20">
    <location>
        <begin position="195"/>
        <end position="269"/>
    </location>
</feature>
<dbReference type="PANTHER" id="PTHR43047:SF72">
    <property type="entry name" value="OSMOSENSING HISTIDINE PROTEIN KINASE SLN1"/>
    <property type="match status" value="1"/>
</dbReference>
<dbReference type="InterPro" id="IPR036097">
    <property type="entry name" value="HisK_dim/P_sf"/>
</dbReference>
<comment type="catalytic activity">
    <reaction evidence="1">
        <text>ATP + protein L-histidine = ADP + protein N-phospho-L-histidine.</text>
        <dbReference type="EC" id="2.7.13.3"/>
    </reaction>
</comment>
<keyword evidence="5" id="KW-0808">Transferase</keyword>
<dbReference type="FunFam" id="3.40.50.2300:FF:000001">
    <property type="entry name" value="DNA-binding response regulator PhoB"/>
    <property type="match status" value="1"/>
</dbReference>
<dbReference type="Gene3D" id="3.30.565.10">
    <property type="entry name" value="Histidine kinase-like ATPase, C-terminal domain"/>
    <property type="match status" value="1"/>
</dbReference>
<evidence type="ECO:0000256" key="13">
    <source>
        <dbReference type="ARBA" id="ARBA00023163"/>
    </source>
</evidence>
<evidence type="ECO:0000313" key="21">
    <source>
        <dbReference type="EMBL" id="MBC8178453.1"/>
    </source>
</evidence>
<organism evidence="21 22">
    <name type="scientific">Candidatus Desulfacyla euxinica</name>
    <dbReference type="NCBI Taxonomy" id="2841693"/>
    <lineage>
        <taxon>Bacteria</taxon>
        <taxon>Deltaproteobacteria</taxon>
        <taxon>Candidatus Desulfacyla</taxon>
    </lineage>
</organism>
<evidence type="ECO:0000256" key="12">
    <source>
        <dbReference type="ARBA" id="ARBA00023136"/>
    </source>
</evidence>
<evidence type="ECO:0000259" key="20">
    <source>
        <dbReference type="PROSITE" id="PS50112"/>
    </source>
</evidence>
<feature type="modified residue" description="4-aspartylphosphate" evidence="15">
    <location>
        <position position="53"/>
    </location>
</feature>
<dbReference type="SUPFAM" id="SSF47384">
    <property type="entry name" value="Homodimeric domain of signal transducing histidine kinase"/>
    <property type="match status" value="1"/>
</dbReference>
<evidence type="ECO:0000256" key="6">
    <source>
        <dbReference type="ARBA" id="ARBA00022741"/>
    </source>
</evidence>
<keyword evidence="4 15" id="KW-0597">Phosphoprotein</keyword>
<evidence type="ECO:0000256" key="10">
    <source>
        <dbReference type="ARBA" id="ARBA00023015"/>
    </source>
</evidence>
<dbReference type="GO" id="GO:0009927">
    <property type="term" value="F:histidine phosphotransfer kinase activity"/>
    <property type="evidence" value="ECO:0007669"/>
    <property type="project" value="TreeGrafter"/>
</dbReference>
<feature type="coiled-coil region" evidence="16">
    <location>
        <begin position="164"/>
        <end position="198"/>
    </location>
</feature>